<dbReference type="Proteomes" id="UP001285441">
    <property type="component" value="Unassembled WGS sequence"/>
</dbReference>
<accession>A0AAE0JYF7</accession>
<dbReference type="InterPro" id="IPR001077">
    <property type="entry name" value="COMT_C"/>
</dbReference>
<dbReference type="Pfam" id="PF00891">
    <property type="entry name" value="Methyltransf_2"/>
    <property type="match status" value="1"/>
</dbReference>
<dbReference type="EMBL" id="JAULSW010000014">
    <property type="protein sequence ID" value="KAK3366350.1"/>
    <property type="molecule type" value="Genomic_DNA"/>
</dbReference>
<name>A0AAE0JYF7_9PEZI</name>
<protein>
    <recommendedName>
        <fullName evidence="1">O-methyltransferase C-terminal domain-containing protein</fullName>
    </recommendedName>
</protein>
<dbReference type="GO" id="GO:0008171">
    <property type="term" value="F:O-methyltransferase activity"/>
    <property type="evidence" value="ECO:0007669"/>
    <property type="project" value="InterPro"/>
</dbReference>
<dbReference type="InterPro" id="IPR029063">
    <property type="entry name" value="SAM-dependent_MTases_sf"/>
</dbReference>
<evidence type="ECO:0000313" key="2">
    <source>
        <dbReference type="EMBL" id="KAK3366350.1"/>
    </source>
</evidence>
<dbReference type="PANTHER" id="PTHR43712">
    <property type="entry name" value="PUTATIVE (AFU_ORTHOLOGUE AFUA_4G14580)-RELATED"/>
    <property type="match status" value="1"/>
</dbReference>
<dbReference type="EMBL" id="JAULSW010000013">
    <property type="protein sequence ID" value="KAK3366359.1"/>
    <property type="molecule type" value="Genomic_DNA"/>
</dbReference>
<dbReference type="AlphaFoldDB" id="A0AAE0JYF7"/>
<proteinExistence type="predicted"/>
<dbReference type="Gene3D" id="3.40.50.150">
    <property type="entry name" value="Vaccinia Virus protein VP39"/>
    <property type="match status" value="1"/>
</dbReference>
<reference evidence="2" key="1">
    <citation type="journal article" date="2023" name="Mol. Phylogenet. Evol.">
        <title>Genome-scale phylogeny and comparative genomics of the fungal order Sordariales.</title>
        <authorList>
            <person name="Hensen N."/>
            <person name="Bonometti L."/>
            <person name="Westerberg I."/>
            <person name="Brannstrom I.O."/>
            <person name="Guillou S."/>
            <person name="Cros-Aarteil S."/>
            <person name="Calhoun S."/>
            <person name="Haridas S."/>
            <person name="Kuo A."/>
            <person name="Mondo S."/>
            <person name="Pangilinan J."/>
            <person name="Riley R."/>
            <person name="LaButti K."/>
            <person name="Andreopoulos B."/>
            <person name="Lipzen A."/>
            <person name="Chen C."/>
            <person name="Yan M."/>
            <person name="Daum C."/>
            <person name="Ng V."/>
            <person name="Clum A."/>
            <person name="Steindorff A."/>
            <person name="Ohm R.A."/>
            <person name="Martin F."/>
            <person name="Silar P."/>
            <person name="Natvig D.O."/>
            <person name="Lalanne C."/>
            <person name="Gautier V."/>
            <person name="Ament-Velasquez S.L."/>
            <person name="Kruys A."/>
            <person name="Hutchinson M.I."/>
            <person name="Powell A.J."/>
            <person name="Barry K."/>
            <person name="Miller A.N."/>
            <person name="Grigoriev I.V."/>
            <person name="Debuchy R."/>
            <person name="Gladieux P."/>
            <person name="Hiltunen Thoren M."/>
            <person name="Johannesson H."/>
        </authorList>
    </citation>
    <scope>NUCLEOTIDE SEQUENCE</scope>
    <source>
        <strain evidence="2">CBS 232.78</strain>
    </source>
</reference>
<sequence length="329" mass="36911">MDSIFPDLGAASSQMSDEERARVLEGLRALQLSLERPHDTLQRHLEIADARIGEEHNLYKLLAGSEEPLTTAALAEKRALHPCCILRYLSSVKHITETDVDTFTANEVTKTLAQPGYRSGVYHFFNNVGPVMQALPDFLAETKYANIESGSKTAFQKAFNTTMAAPMWLSFKPEFNNVFHDYLSLHSAGMVPWFKAFPLEQELGNSSAELYKAALVDVSGDFGENLIEHQTMPPLHIQPTANQGREILEHLRDALAEGSEILIDDMVFPDKGVPMEASAYDLMMMAGLGLRERREAEWKALLDRVGLKVKEIYVYSPCRRDVIVQVVRK</sequence>
<evidence type="ECO:0000259" key="1">
    <source>
        <dbReference type="Pfam" id="PF00891"/>
    </source>
</evidence>
<feature type="domain" description="O-methyltransferase C-terminal" evidence="1">
    <location>
        <begin position="243"/>
        <end position="306"/>
    </location>
</feature>
<keyword evidence="4" id="KW-1185">Reference proteome</keyword>
<dbReference type="SUPFAM" id="SSF53335">
    <property type="entry name" value="S-adenosyl-L-methionine-dependent methyltransferases"/>
    <property type="match status" value="1"/>
</dbReference>
<gene>
    <name evidence="3" type="ORF">B0H63DRAFT_498215</name>
    <name evidence="2" type="ORF">B0H63DRAFT_498218</name>
</gene>
<dbReference type="PANTHER" id="PTHR43712:SF1">
    <property type="entry name" value="HYPOTHETICAL O-METHYLTRANSFERASE (EUROFUNG)-RELATED"/>
    <property type="match status" value="1"/>
</dbReference>
<organism evidence="2 4">
    <name type="scientific">Podospora didyma</name>
    <dbReference type="NCBI Taxonomy" id="330526"/>
    <lineage>
        <taxon>Eukaryota</taxon>
        <taxon>Fungi</taxon>
        <taxon>Dikarya</taxon>
        <taxon>Ascomycota</taxon>
        <taxon>Pezizomycotina</taxon>
        <taxon>Sordariomycetes</taxon>
        <taxon>Sordariomycetidae</taxon>
        <taxon>Sordariales</taxon>
        <taxon>Podosporaceae</taxon>
        <taxon>Podospora</taxon>
    </lineage>
</organism>
<evidence type="ECO:0000313" key="3">
    <source>
        <dbReference type="EMBL" id="KAK3366359.1"/>
    </source>
</evidence>
<evidence type="ECO:0000313" key="4">
    <source>
        <dbReference type="Proteomes" id="UP001285441"/>
    </source>
</evidence>
<reference evidence="2" key="2">
    <citation type="submission" date="2023-06" db="EMBL/GenBank/DDBJ databases">
        <authorList>
            <consortium name="Lawrence Berkeley National Laboratory"/>
            <person name="Haridas S."/>
            <person name="Hensen N."/>
            <person name="Bonometti L."/>
            <person name="Westerberg I."/>
            <person name="Brannstrom I.O."/>
            <person name="Guillou S."/>
            <person name="Cros-Aarteil S."/>
            <person name="Calhoun S."/>
            <person name="Kuo A."/>
            <person name="Mondo S."/>
            <person name="Pangilinan J."/>
            <person name="Riley R."/>
            <person name="LaButti K."/>
            <person name="Andreopoulos B."/>
            <person name="Lipzen A."/>
            <person name="Chen C."/>
            <person name="Yanf M."/>
            <person name="Daum C."/>
            <person name="Ng V."/>
            <person name="Clum A."/>
            <person name="Steindorff A."/>
            <person name="Ohm R."/>
            <person name="Martin F."/>
            <person name="Silar P."/>
            <person name="Natvig D."/>
            <person name="Lalanne C."/>
            <person name="Gautier V."/>
            <person name="Ament-velasquez S.L."/>
            <person name="Kruys A."/>
            <person name="Hutchinson M.I."/>
            <person name="Powell A.J."/>
            <person name="Barry K."/>
            <person name="Miller A.N."/>
            <person name="Grigoriev I.V."/>
            <person name="Debuchy R."/>
            <person name="Gladieux P."/>
            <person name="Thoren M.H."/>
            <person name="Johannesson H."/>
        </authorList>
    </citation>
    <scope>NUCLEOTIDE SEQUENCE</scope>
    <source>
        <strain evidence="2">CBS 232.78</strain>
    </source>
</reference>
<comment type="caution">
    <text evidence="2">The sequence shown here is derived from an EMBL/GenBank/DDBJ whole genome shotgun (WGS) entry which is preliminary data.</text>
</comment>